<dbReference type="Pfam" id="PF10851">
    <property type="entry name" value="DUF2652"/>
    <property type="match status" value="1"/>
</dbReference>
<dbReference type="InterPro" id="IPR020503">
    <property type="entry name" value="Uncharacterised_Rv2561"/>
</dbReference>
<dbReference type="Pfam" id="PF10604">
    <property type="entry name" value="Polyketide_cyc2"/>
    <property type="match status" value="1"/>
</dbReference>
<organism evidence="1">
    <name type="scientific">uncultured Cytophagales bacterium</name>
    <dbReference type="NCBI Taxonomy" id="158755"/>
    <lineage>
        <taxon>Bacteria</taxon>
        <taxon>Pseudomonadati</taxon>
        <taxon>Bacteroidota</taxon>
        <taxon>Sphingobacteriia</taxon>
        <taxon>Sphingobacteriales</taxon>
        <taxon>environmental samples</taxon>
    </lineage>
</organism>
<evidence type="ECO:0000313" key="1">
    <source>
        <dbReference type="EMBL" id="CAA9306868.1"/>
    </source>
</evidence>
<dbReference type="InterPro" id="IPR023393">
    <property type="entry name" value="START-like_dom_sf"/>
</dbReference>
<evidence type="ECO:0008006" key="2">
    <source>
        <dbReference type="Google" id="ProtNLM"/>
    </source>
</evidence>
<dbReference type="InterPro" id="IPR029787">
    <property type="entry name" value="Nucleotide_cyclase"/>
</dbReference>
<dbReference type="CDD" id="cd07812">
    <property type="entry name" value="SRPBCC"/>
    <property type="match status" value="1"/>
</dbReference>
<proteinExistence type="predicted"/>
<sequence length="361" mass="40287">MPDQPSLLFIPDISGFTQFVHETELLHSGHIVAELLELLIDADQLGMTVAEIEGDAILFYKHQHVPAVGEVISQAEEMFIRFHTHLKRYETERVCQCGACRTAVDLTLKIIVHAGPIGFIHVKNHHKPYGKEVILVHRLLKNELDSHEYLLLTEGYCGQGGDPGTVPGKPWMKVLTASAAYEEAGEVPFHCIPLQPLHARVPPAAPIVPLPRSAQPVVGELHIGQAPAVVHAALLELANRPQWEPMVKAVKFDQKKVNRLGTQHVCLLDAGALRFKTVRTDAGPGSLVYGEQLLNPGWVMQNSWYYLLDEEGGGARVRLEVHYRHWPLGGWLLAGWYRKATAREVSRHLQLLKAYCERMVG</sequence>
<protein>
    <recommendedName>
        <fullName evidence="2">DUF2652 domain-containing protein</fullName>
    </recommendedName>
</protein>
<reference evidence="1" key="1">
    <citation type="submission" date="2020-02" db="EMBL/GenBank/DDBJ databases">
        <authorList>
            <person name="Meier V. D."/>
        </authorList>
    </citation>
    <scope>NUCLEOTIDE SEQUENCE</scope>
    <source>
        <strain evidence="1">AVDCRST_MAG56</strain>
    </source>
</reference>
<dbReference type="Gene3D" id="3.30.70.1230">
    <property type="entry name" value="Nucleotide cyclase"/>
    <property type="match status" value="1"/>
</dbReference>
<accession>A0A6J4KI60</accession>
<dbReference type="EMBL" id="CADCTQ010000484">
    <property type="protein sequence ID" value="CAA9306868.1"/>
    <property type="molecule type" value="Genomic_DNA"/>
</dbReference>
<dbReference type="SUPFAM" id="SSF55961">
    <property type="entry name" value="Bet v1-like"/>
    <property type="match status" value="1"/>
</dbReference>
<dbReference type="Gene3D" id="3.30.530.20">
    <property type="match status" value="1"/>
</dbReference>
<dbReference type="InterPro" id="IPR019587">
    <property type="entry name" value="Polyketide_cyclase/dehydratase"/>
</dbReference>
<name>A0A6J4KI60_9SPHI</name>
<dbReference type="AlphaFoldDB" id="A0A6J4KI60"/>
<gene>
    <name evidence="1" type="ORF">AVDCRST_MAG56-5975</name>
</gene>